<dbReference type="SUPFAM" id="SSF51905">
    <property type="entry name" value="FAD/NAD(P)-binding domain"/>
    <property type="match status" value="1"/>
</dbReference>
<accession>A0ABU4HQY4</accession>
<evidence type="ECO:0000256" key="1">
    <source>
        <dbReference type="ARBA" id="ARBA00037217"/>
    </source>
</evidence>
<dbReference type="EMBL" id="JAWSTH010000039">
    <property type="protein sequence ID" value="MDW5595731.1"/>
    <property type="molecule type" value="Genomic_DNA"/>
</dbReference>
<dbReference type="InterPro" id="IPR002937">
    <property type="entry name" value="Amino_oxidase"/>
</dbReference>
<comment type="caution">
    <text evidence="5">The sequence shown here is derived from an EMBL/GenBank/DDBJ whole genome shotgun (WGS) entry which is preliminary data.</text>
</comment>
<dbReference type="PANTHER" id="PTHR10668">
    <property type="entry name" value="PHYTOENE DEHYDROGENASE"/>
    <property type="match status" value="1"/>
</dbReference>
<name>A0ABU4HQY4_9ACTN</name>
<sequence>MSQQYDAVVVGGGHNGLVAAFYLARAGLRTVVLERRDVVGGACVTEEFAPGFHASSGAYVLSMLREQIWQDFRLAERGLEVDPAGPALHLFDDGQHLLVHEEEAAMRAEIARFSAADADAFPRFEAWLASVAALITPMMDVTPPDLTTRSVRELPNLLRLGARGARFRSRVDDALFAFATSATQLLDEWFESDHLKAAFGWHAINDSLSGPSTPGTAYVLLHDHAAEDPEGGIRSWGFVRGGIGRVTALLAEAARDAGAEIRTGVEVEQVLAQEGRVSGVALAGGGVVHAPVVLSNADPKRTYLELVEPALLPERLLASVRAYRCEGTSVKVTLGVSELPRIALDALDPGAGVVGDFHRGIMEISGTLADLDRQQSQARAGIPAQAPHIELCIPTVHDSSLSPEGTHVVTIDLNSQPYRLSGGRDWDAIKEQVADDAIARIGRHFPNLPGSILHREVLSPLDLERRFNMTGGHALHGEMSFDQLFTLRPVRGHADYRTPLPGLYLCGAGTHPGGGVTGANGRNCAREVVRDRGGVGGKLRALVGARG</sequence>
<dbReference type="PRINTS" id="PR00469">
    <property type="entry name" value="PNDRDTASEII"/>
</dbReference>
<gene>
    <name evidence="5" type="ORF">R7226_15380</name>
</gene>
<dbReference type="PANTHER" id="PTHR10668:SF103">
    <property type="entry name" value="PYRIDINE NUCLEOTIDE-DISULFIDE OXIDOREDUCTASE DOMAIN-CONTAINING PROTEIN 2"/>
    <property type="match status" value="1"/>
</dbReference>
<reference evidence="5 6" key="2">
    <citation type="submission" date="2023-10" db="EMBL/GenBank/DDBJ databases">
        <authorList>
            <person name="Han X.F."/>
        </authorList>
    </citation>
    <scope>NUCLEOTIDE SEQUENCE [LARGE SCALE GENOMIC DNA]</scope>
    <source>
        <strain evidence="5 6">KCTC 39840</strain>
    </source>
</reference>
<evidence type="ECO:0000259" key="4">
    <source>
        <dbReference type="Pfam" id="PF01593"/>
    </source>
</evidence>
<evidence type="ECO:0000313" key="6">
    <source>
        <dbReference type="Proteomes" id="UP001284601"/>
    </source>
</evidence>
<feature type="domain" description="Amine oxidase" evidence="4">
    <location>
        <begin position="16"/>
        <end position="336"/>
    </location>
</feature>
<comment type="subunit">
    <text evidence="2">Interacts with COX5B; this interaction may contribute to localize PYROXD2 to the inner face of the inner mitochondrial membrane.</text>
</comment>
<dbReference type="InterPro" id="IPR036188">
    <property type="entry name" value="FAD/NAD-bd_sf"/>
</dbReference>
<evidence type="ECO:0000256" key="3">
    <source>
        <dbReference type="ARBA" id="ARBA00040298"/>
    </source>
</evidence>
<protein>
    <recommendedName>
        <fullName evidence="3">Pyridine nucleotide-disulfide oxidoreductase domain-containing protein 2</fullName>
    </recommendedName>
</protein>
<keyword evidence="6" id="KW-1185">Reference proteome</keyword>
<evidence type="ECO:0000313" key="5">
    <source>
        <dbReference type="EMBL" id="MDW5595731.1"/>
    </source>
</evidence>
<dbReference type="Proteomes" id="UP001284601">
    <property type="component" value="Unassembled WGS sequence"/>
</dbReference>
<organism evidence="5 6">
    <name type="scientific">Conexibacter stalactiti</name>
    <dbReference type="NCBI Taxonomy" id="1940611"/>
    <lineage>
        <taxon>Bacteria</taxon>
        <taxon>Bacillati</taxon>
        <taxon>Actinomycetota</taxon>
        <taxon>Thermoleophilia</taxon>
        <taxon>Solirubrobacterales</taxon>
        <taxon>Conexibacteraceae</taxon>
        <taxon>Conexibacter</taxon>
    </lineage>
</organism>
<proteinExistence type="predicted"/>
<comment type="function">
    <text evidence="1">Probable oxidoreductase that may play a role as regulator of mitochondrial function.</text>
</comment>
<reference evidence="6" key="1">
    <citation type="submission" date="2023-07" db="EMBL/GenBank/DDBJ databases">
        <title>Conexibacter stalactiti sp. nov., isolated from stalactites in a lava cave and emended description of the genus Conexibacter.</title>
        <authorList>
            <person name="Lee S.D."/>
        </authorList>
    </citation>
    <scope>NUCLEOTIDE SEQUENCE [LARGE SCALE GENOMIC DNA]</scope>
    <source>
        <strain evidence="6">KCTC 39840</strain>
    </source>
</reference>
<dbReference type="Gene3D" id="3.50.50.60">
    <property type="entry name" value="FAD/NAD(P)-binding domain"/>
    <property type="match status" value="2"/>
</dbReference>
<evidence type="ECO:0000256" key="2">
    <source>
        <dbReference type="ARBA" id="ARBA00038825"/>
    </source>
</evidence>
<dbReference type="RefSeq" id="WP_318598069.1">
    <property type="nucleotide sequence ID" value="NZ_JAWSTH010000039.1"/>
</dbReference>
<dbReference type="Pfam" id="PF01593">
    <property type="entry name" value="Amino_oxidase"/>
    <property type="match status" value="1"/>
</dbReference>